<protein>
    <submittedName>
        <fullName evidence="2">Uncharacterized protein</fullName>
    </submittedName>
</protein>
<evidence type="ECO:0000313" key="3">
    <source>
        <dbReference type="Proteomes" id="UP000324222"/>
    </source>
</evidence>
<proteinExistence type="predicted"/>
<comment type="caution">
    <text evidence="2">The sequence shown here is derived from an EMBL/GenBank/DDBJ whole genome shotgun (WGS) entry which is preliminary data.</text>
</comment>
<name>A0A5B7CIE4_PORTR</name>
<accession>A0A5B7CIE4</accession>
<keyword evidence="1" id="KW-1133">Transmembrane helix</keyword>
<keyword evidence="3" id="KW-1185">Reference proteome</keyword>
<dbReference type="Proteomes" id="UP000324222">
    <property type="component" value="Unassembled WGS sequence"/>
</dbReference>
<dbReference type="EMBL" id="VSRR010000062">
    <property type="protein sequence ID" value="MPC09287.1"/>
    <property type="molecule type" value="Genomic_DNA"/>
</dbReference>
<organism evidence="2 3">
    <name type="scientific">Portunus trituberculatus</name>
    <name type="common">Swimming crab</name>
    <name type="synonym">Neptunus trituberculatus</name>
    <dbReference type="NCBI Taxonomy" id="210409"/>
    <lineage>
        <taxon>Eukaryota</taxon>
        <taxon>Metazoa</taxon>
        <taxon>Ecdysozoa</taxon>
        <taxon>Arthropoda</taxon>
        <taxon>Crustacea</taxon>
        <taxon>Multicrustacea</taxon>
        <taxon>Malacostraca</taxon>
        <taxon>Eumalacostraca</taxon>
        <taxon>Eucarida</taxon>
        <taxon>Decapoda</taxon>
        <taxon>Pleocyemata</taxon>
        <taxon>Brachyura</taxon>
        <taxon>Eubrachyura</taxon>
        <taxon>Portunoidea</taxon>
        <taxon>Portunidae</taxon>
        <taxon>Portuninae</taxon>
        <taxon>Portunus</taxon>
    </lineage>
</organism>
<sequence>MVLGEVVEVTHKNNISSGVLRFWEGCSTKSPKQWREKSSSIPNLYKGLITSVMHSDGGWQGGASGGRTIMEEKRTFRIHLMHLYIVLVAATGFFHIKFNEVEL</sequence>
<dbReference type="AlphaFoldDB" id="A0A5B7CIE4"/>
<evidence type="ECO:0000256" key="1">
    <source>
        <dbReference type="SAM" id="Phobius"/>
    </source>
</evidence>
<keyword evidence="1" id="KW-0812">Transmembrane</keyword>
<feature type="transmembrane region" description="Helical" evidence="1">
    <location>
        <begin position="76"/>
        <end position="96"/>
    </location>
</feature>
<keyword evidence="1" id="KW-0472">Membrane</keyword>
<gene>
    <name evidence="2" type="ORF">E2C01_001892</name>
</gene>
<reference evidence="2 3" key="1">
    <citation type="submission" date="2019-05" db="EMBL/GenBank/DDBJ databases">
        <title>Another draft genome of Portunus trituberculatus and its Hox gene families provides insights of decapod evolution.</title>
        <authorList>
            <person name="Jeong J.-H."/>
            <person name="Song I."/>
            <person name="Kim S."/>
            <person name="Choi T."/>
            <person name="Kim D."/>
            <person name="Ryu S."/>
            <person name="Kim W."/>
        </authorList>
    </citation>
    <scope>NUCLEOTIDE SEQUENCE [LARGE SCALE GENOMIC DNA]</scope>
    <source>
        <tissue evidence="2">Muscle</tissue>
    </source>
</reference>
<evidence type="ECO:0000313" key="2">
    <source>
        <dbReference type="EMBL" id="MPC09287.1"/>
    </source>
</evidence>